<dbReference type="PANTHER" id="PTHR21512">
    <property type="entry name" value="TRAFFICKING PROTEIN PARTICLE COMPLEX SUBUNIT 9"/>
    <property type="match status" value="1"/>
</dbReference>
<dbReference type="Proteomes" id="UP000278807">
    <property type="component" value="Unassembled WGS sequence"/>
</dbReference>
<proteinExistence type="predicted"/>
<protein>
    <submittedName>
        <fullName evidence="4">Phosphorylase b kinase regulatory subunit</fullName>
    </submittedName>
</protein>
<feature type="signal peptide" evidence="1">
    <location>
        <begin position="1"/>
        <end position="27"/>
    </location>
</feature>
<dbReference type="GO" id="GO:0005802">
    <property type="term" value="C:trans-Golgi network"/>
    <property type="evidence" value="ECO:0007669"/>
    <property type="project" value="TreeGrafter"/>
</dbReference>
<organism evidence="4">
    <name type="scientific">Rodentolepis nana</name>
    <name type="common">Dwarf tapeworm</name>
    <name type="synonym">Hymenolepis nana</name>
    <dbReference type="NCBI Taxonomy" id="102285"/>
    <lineage>
        <taxon>Eukaryota</taxon>
        <taxon>Metazoa</taxon>
        <taxon>Spiralia</taxon>
        <taxon>Lophotrochozoa</taxon>
        <taxon>Platyhelminthes</taxon>
        <taxon>Cestoda</taxon>
        <taxon>Eucestoda</taxon>
        <taxon>Cyclophyllidea</taxon>
        <taxon>Hymenolepididae</taxon>
        <taxon>Rodentolepis</taxon>
    </lineage>
</organism>
<evidence type="ECO:0000313" key="4">
    <source>
        <dbReference type="WBParaSite" id="HNAJ_0001012101-mRNA-1"/>
    </source>
</evidence>
<keyword evidence="3" id="KW-1185">Reference proteome</keyword>
<name>A0A158QIS7_RODNA</name>
<evidence type="ECO:0000313" key="2">
    <source>
        <dbReference type="EMBL" id="VDO07202.1"/>
    </source>
</evidence>
<accession>A0A158QIS7</accession>
<dbReference type="OrthoDB" id="27962at2759"/>
<dbReference type="STRING" id="102285.A0A158QIS7"/>
<sequence>MLLQSALVVAHLLAIVVMLNHLPVLESASLGPLALVRRAETLQDLFDRTLNDLMYINKAEGSLAIVQRNHKAELILGLKSVMIEHFLYLLTTVELKGRHVSEYTLLGVDRQYHVPFVWTILFHSMLEELIYDISLECHGALTTLVQQGNLWKGPICFDDIFKTFQLLYTYVINESPDGKRVFEIRYKRYYSDEENIWGTIEAYKRLLGLIMFNQCGLKADIISAVEHFSSAMKDFKSTLASGLLVIIIHNESKEVIPFSGISEIYRSTIDQIQNVGLSELTLAEKLPSFCEIVLLPGNGFLNIQSSLQECVMSGNGRSDNSHYYRFSRLLEKIVHDALFREVQYVTLSLKAFENDYDQRSKPRLFPPEKSFPQHNGSCISFYGNMPVTITGVCSCEFLKLPDHSELSSTFQNILGWKFQSDSPLIIQPAIDITGKVFNALLPKVPSLPDLTKLESPLPSQQKKYNRAIYDSFTWGTENKCPYSSCQYLCRQNKLAGDLCVQLGEFVKAQFYYRKALNYSTPNDPPIWQSALLVGYSASLHLRELDSRGRRRYLDPHLLWTPLSVFLSSTISSSIDVNGLNLANVKKQGAHFPRTSSSALFRAGQAIQQLKKGSSIPRCVIEVMYKNADYLVTVSNRNSAIKALDTLQNEAIPRGDAFMFERYQVLSNMYVRLGLLHKAGLLQYLLENSLFNLIHTSHSRPSAAPTHASPICLSYINRIRSGYLSSPALISAYQLSTTPSGFRRTPCGSSTGVVFVCGLVFSGSRQLGWPKLQRQLLVSVIKKIRKAIEVASGTIQRANWKHCTSLLGYMFSLINGWHEASAPADISRYIEILQQLATTKPADQPSLPAIGDAFLEVEEEEEKKDTSTAIRSSFGSPISSTLHPLVKLVELHVDKMPIVRNIVIPELPSHSLPSRMSYEALCSIVAIQESSPDSSFKSGSNAYSRRKAFTRQPTFITHPSHVSSSNTVDWIASDLGYIEVDFDNPFAIQIELDKVSFELIEEDAAVDAQIVKLESVQILPGSKPPAREITLKPFSGCIFEQVPLFLNRGNDPESEDYVEKVVLPPHSIRNRDEEGAAEWKLYPSSQDALEEDEANVNTIRTQNVLKSPSSIRMCPPLPRLCLFAGSCTNEKVEMDVEPNSILDRLITSAYTYAPSLRLASTLNNQETKQCACNIIIDLHPYEKRWLPIHLFVGANSCTCGSAQEHNHSSDGGKQLNLLHISLQTTLSTNKLLQKYDLLLGQFLQIPNVLDVRQKLPMRLTSIPSTQHCRLKDNPNTNGSCGTIWLQADSTAFWDAWYQDPSSPTQILGEQSLLAQLCIEMAADVPMAKSTEENWTRVVIGRNVKVGIEIRFLTSVDSPLRIIEPTLAQNPNAYKGSSVDCLLQLKLDKMLTNELTNLARPTSDCTAYRTELEVSFSWAEQTYNFNGQKVISIATPWETFVPVQHKDDDYDNHDDVTSKISKRDALSGLVKVEETDYTKAPNSLGLPLFNLLQIFQLADLPPLAVATRPTDELLLPLPLPHALGRLLERGIDIRWTSRLVVKVNNENYSLPNVRSGRIAPISPLSSSDDSPWYFPLLKYPRFVASILWRSKIWLQLVQRFHFSLPVYQKEDCPACRELEAIKDPTPQFVNRNRRPIDPSATHVVISTLSKVPLELYGGIEDDEFFYTLYCLLARQFSPFVDRLTKVTVE</sequence>
<reference evidence="2 3" key="2">
    <citation type="submission" date="2018-11" db="EMBL/GenBank/DDBJ databases">
        <authorList>
            <consortium name="Pathogen Informatics"/>
        </authorList>
    </citation>
    <scope>NUCLEOTIDE SEQUENCE [LARGE SCALE GENOMIC DNA]</scope>
</reference>
<reference evidence="4" key="1">
    <citation type="submission" date="2016-04" db="UniProtKB">
        <authorList>
            <consortium name="WormBaseParasite"/>
        </authorList>
    </citation>
    <scope>IDENTIFICATION</scope>
</reference>
<dbReference type="WBParaSite" id="HNAJ_0001012101-mRNA-1">
    <property type="protein sequence ID" value="HNAJ_0001012101-mRNA-1"/>
    <property type="gene ID" value="HNAJ_0001012101"/>
</dbReference>
<dbReference type="EMBL" id="UZAE01012885">
    <property type="protein sequence ID" value="VDO07202.1"/>
    <property type="molecule type" value="Genomic_DNA"/>
</dbReference>
<feature type="chain" id="PRO_5043135406" evidence="1">
    <location>
        <begin position="28"/>
        <end position="1687"/>
    </location>
</feature>
<keyword evidence="1" id="KW-0732">Signal</keyword>
<gene>
    <name evidence="2" type="ORF">HNAJ_LOCUS10116</name>
</gene>
<evidence type="ECO:0000256" key="1">
    <source>
        <dbReference type="SAM" id="SignalP"/>
    </source>
</evidence>
<dbReference type="InterPro" id="IPR013935">
    <property type="entry name" value="Trs120_TRAPPC9"/>
</dbReference>
<dbReference type="PANTHER" id="PTHR21512:SF5">
    <property type="entry name" value="TRAFFICKING PROTEIN PARTICLE COMPLEX SUBUNIT 9"/>
    <property type="match status" value="1"/>
</dbReference>
<evidence type="ECO:0000313" key="3">
    <source>
        <dbReference type="Proteomes" id="UP000278807"/>
    </source>
</evidence>